<reference evidence="2 3" key="1">
    <citation type="submission" date="2016-06" db="EMBL/GenBank/DDBJ databases">
        <title>Draft genome sequence of Flavobacterium succinicans strain DD5b.</title>
        <authorList>
            <person name="Poehlein A."/>
            <person name="Daniel R."/>
            <person name="Simeonova D.D."/>
        </authorList>
    </citation>
    <scope>NUCLEOTIDE SEQUENCE [LARGE SCALE GENOMIC DNA]</scope>
    <source>
        <strain evidence="2 3">DD5b</strain>
    </source>
</reference>
<dbReference type="AlphaFoldDB" id="A0A199XQU4"/>
<comment type="caution">
    <text evidence="2">The sequence shown here is derived from an EMBL/GenBank/DDBJ whole genome shotgun (WGS) entry which is preliminary data.</text>
</comment>
<dbReference type="EMBL" id="JMTM01000040">
    <property type="protein sequence ID" value="OAZ04123.1"/>
    <property type="molecule type" value="Genomic_DNA"/>
</dbReference>
<dbReference type="Pfam" id="PF13585">
    <property type="entry name" value="CHU_C"/>
    <property type="match status" value="1"/>
</dbReference>
<dbReference type="Proteomes" id="UP000093807">
    <property type="component" value="Unassembled WGS sequence"/>
</dbReference>
<evidence type="ECO:0000259" key="1">
    <source>
        <dbReference type="Pfam" id="PF23237"/>
    </source>
</evidence>
<name>A0A199XQU4_9FLAO</name>
<dbReference type="NCBIfam" id="TIGR04131">
    <property type="entry name" value="Bac_Flav_CTERM"/>
    <property type="match status" value="1"/>
</dbReference>
<protein>
    <recommendedName>
        <fullName evidence="1">HYR-like domain-containing protein</fullName>
    </recommendedName>
</protein>
<dbReference type="Pfam" id="PF23237">
    <property type="entry name" value="HYR_4C"/>
    <property type="match status" value="3"/>
</dbReference>
<dbReference type="PATRIC" id="fig|29536.5.peg.1558"/>
<gene>
    <name evidence="2" type="ORF">FLB_14840</name>
</gene>
<feature type="domain" description="HYR-like" evidence="1">
    <location>
        <begin position="79"/>
        <end position="154"/>
    </location>
</feature>
<sequence length="794" mass="83475">MPANGASTVACQADIVTPTVPTVTDNCGNTLTPSAPVVSTTPTCEGDVSYTYTFTDCEGNTHDWVYTYIIDDTISPTGTAPADLTLQCIADIPTANINEITDEADNCLGSVIVTVADTNNGGTGCQGNPYIVSRTYSLTDCAGNVTNLVQTITVQDTTKPTFVETLPVDVTVECSAVPTAPVLTATDNCGTATVSYTEVKTAGSCVNNYSLARTWTATDACGLKTSHTQTITVQDSTKPTFVETLPVDVTVECSAVPTAPVLTATDNCGTATVSYTEVKTAGSCVNNYSLARTWTATDACGLKISHTQTITVQDTTKPTFVETLPVDVTVECSAVPTAPVLTATDNCGTATVSYTEVKTAGSCVNNYSLARTWIATDQCGNVSKYTQAITVQDATKPVVNEMAGSLDRTLKCSDSQGLSNALALVPSATDNCSANPIITLVSDSTNGGTTCGYSRVRKWNFKDECGNISLDFIQTIVVADPAPQTLIVAANDAVSGIDGFSGVKNVLNILTNDFVDAANATINNVSISVITPEATGKLILNPDGSVDVKPGTPAGIYTLVYEICTINTPKVCDQATVTITVAAPVILAINDDYTSKPIDASKGVILDVLANDKINNGVVTLPQVRISIIDTNGLAGITVDAQGKIVIPAGVPIGTYVLNYTICDVVNVNNCATASVTIVVKDPCDFDDSAASCDILVHNAFSPNNDGTNEVFFIERIENYPDNSVEIYNRWGVLVFEVNGYDNTSKVFVGLSEGRVTVNKTDALPDGTYYYVIKYKKPISGVVNQKAGYLYLSK</sequence>
<accession>A0A199XQU4</accession>
<evidence type="ECO:0000313" key="2">
    <source>
        <dbReference type="EMBL" id="OAZ04123.1"/>
    </source>
</evidence>
<dbReference type="InterPro" id="IPR057078">
    <property type="entry name" value="HYR-4C"/>
</dbReference>
<keyword evidence="3" id="KW-1185">Reference proteome</keyword>
<proteinExistence type="predicted"/>
<evidence type="ECO:0000313" key="3">
    <source>
        <dbReference type="Proteomes" id="UP000093807"/>
    </source>
</evidence>
<dbReference type="InterPro" id="IPR026341">
    <property type="entry name" value="T9SS_type_B"/>
</dbReference>
<feature type="domain" description="HYR-like" evidence="1">
    <location>
        <begin position="167"/>
        <end position="233"/>
    </location>
</feature>
<organism evidence="2 3">
    <name type="scientific">Flavobacterium succinicans</name>
    <dbReference type="NCBI Taxonomy" id="29536"/>
    <lineage>
        <taxon>Bacteria</taxon>
        <taxon>Pseudomonadati</taxon>
        <taxon>Bacteroidota</taxon>
        <taxon>Flavobacteriia</taxon>
        <taxon>Flavobacteriales</taxon>
        <taxon>Flavobacteriaceae</taxon>
        <taxon>Flavobacterium</taxon>
    </lineage>
</organism>
<feature type="domain" description="HYR-like" evidence="1">
    <location>
        <begin position="1"/>
        <end position="70"/>
    </location>
</feature>